<dbReference type="KEGG" id="avc:NCTC10951_02052"/>
<dbReference type="Proteomes" id="UP000268658">
    <property type="component" value="Chromosome"/>
</dbReference>
<dbReference type="Pfam" id="PF13845">
    <property type="entry name" value="Septum_form"/>
    <property type="match status" value="1"/>
</dbReference>
<dbReference type="InterPro" id="IPR026004">
    <property type="entry name" value="Septum_form"/>
</dbReference>
<proteinExistence type="predicted"/>
<gene>
    <name evidence="3" type="ORF">NCTC10951_02052</name>
</gene>
<sequence length="157" mass="16462">MRTLTTLLALPVAAALTMGLSSCSLFSSGTTTATKDLEVGNCYNTVSDKAGGSNPVGEVTVVDCAKAHTYEVIAQTTFPDDVDKLPNEGSIKSLGEGFCQGEEFTKYIGVDASSSGYQIEYLSPSDDTWAKGDRKISCVVAQGDKSEVKGSAKNSKK</sequence>
<organism evidence="3 4">
    <name type="scientific">Actinomyces viscosus</name>
    <dbReference type="NCBI Taxonomy" id="1656"/>
    <lineage>
        <taxon>Bacteria</taxon>
        <taxon>Bacillati</taxon>
        <taxon>Actinomycetota</taxon>
        <taxon>Actinomycetes</taxon>
        <taxon>Actinomycetales</taxon>
        <taxon>Actinomycetaceae</taxon>
        <taxon>Actinomyces</taxon>
    </lineage>
</organism>
<feature type="signal peptide" evidence="1">
    <location>
        <begin position="1"/>
        <end position="27"/>
    </location>
</feature>
<dbReference type="PROSITE" id="PS51257">
    <property type="entry name" value="PROKAR_LIPOPROTEIN"/>
    <property type="match status" value="1"/>
</dbReference>
<protein>
    <recommendedName>
        <fullName evidence="2">Septum formation-related domain-containing protein</fullName>
    </recommendedName>
</protein>
<evidence type="ECO:0000256" key="1">
    <source>
        <dbReference type="SAM" id="SignalP"/>
    </source>
</evidence>
<evidence type="ECO:0000313" key="3">
    <source>
        <dbReference type="EMBL" id="VEI17167.1"/>
    </source>
</evidence>
<name>A0A3S4V397_ACTVI</name>
<reference evidence="3 4" key="1">
    <citation type="submission" date="2018-12" db="EMBL/GenBank/DDBJ databases">
        <authorList>
            <consortium name="Pathogen Informatics"/>
        </authorList>
    </citation>
    <scope>NUCLEOTIDE SEQUENCE [LARGE SCALE GENOMIC DNA]</scope>
    <source>
        <strain evidence="3 4">NCTC10951</strain>
    </source>
</reference>
<feature type="domain" description="Septum formation-related" evidence="2">
    <location>
        <begin position="40"/>
        <end position="150"/>
    </location>
</feature>
<feature type="chain" id="PRO_5039039838" description="Septum formation-related domain-containing protein" evidence="1">
    <location>
        <begin position="28"/>
        <end position="157"/>
    </location>
</feature>
<dbReference type="EMBL" id="LR134477">
    <property type="protein sequence ID" value="VEI17167.1"/>
    <property type="molecule type" value="Genomic_DNA"/>
</dbReference>
<dbReference type="AlphaFoldDB" id="A0A3S4V397"/>
<dbReference type="RefSeq" id="WP_126414492.1">
    <property type="nucleotide sequence ID" value="NZ_CAUTOI010000024.1"/>
</dbReference>
<evidence type="ECO:0000313" key="4">
    <source>
        <dbReference type="Proteomes" id="UP000268658"/>
    </source>
</evidence>
<keyword evidence="1" id="KW-0732">Signal</keyword>
<evidence type="ECO:0000259" key="2">
    <source>
        <dbReference type="Pfam" id="PF13845"/>
    </source>
</evidence>
<accession>A0A3S4V397</accession>
<dbReference type="OrthoDB" id="3628931at2"/>